<organism evidence="8 9">
    <name type="scientific">Mucuna pruriens</name>
    <name type="common">Velvet bean</name>
    <name type="synonym">Dolichos pruriens</name>
    <dbReference type="NCBI Taxonomy" id="157652"/>
    <lineage>
        <taxon>Eukaryota</taxon>
        <taxon>Viridiplantae</taxon>
        <taxon>Streptophyta</taxon>
        <taxon>Embryophyta</taxon>
        <taxon>Tracheophyta</taxon>
        <taxon>Spermatophyta</taxon>
        <taxon>Magnoliopsida</taxon>
        <taxon>eudicotyledons</taxon>
        <taxon>Gunneridae</taxon>
        <taxon>Pentapetalae</taxon>
        <taxon>rosids</taxon>
        <taxon>fabids</taxon>
        <taxon>Fabales</taxon>
        <taxon>Fabaceae</taxon>
        <taxon>Papilionoideae</taxon>
        <taxon>50 kb inversion clade</taxon>
        <taxon>NPAAA clade</taxon>
        <taxon>indigoferoid/millettioid clade</taxon>
        <taxon>Phaseoleae</taxon>
        <taxon>Mucuna</taxon>
    </lineage>
</organism>
<evidence type="ECO:0000256" key="6">
    <source>
        <dbReference type="ARBA" id="ARBA00022918"/>
    </source>
</evidence>
<dbReference type="InterPro" id="IPR050951">
    <property type="entry name" value="Retrovirus_Pol_polyprotein"/>
</dbReference>
<dbReference type="SUPFAM" id="SSF56672">
    <property type="entry name" value="DNA/RNA polymerases"/>
    <property type="match status" value="1"/>
</dbReference>
<evidence type="ECO:0000256" key="5">
    <source>
        <dbReference type="ARBA" id="ARBA00022801"/>
    </source>
</evidence>
<dbReference type="PANTHER" id="PTHR37984:SF5">
    <property type="entry name" value="PROTEIN NYNRIN-LIKE"/>
    <property type="match status" value="1"/>
</dbReference>
<reference evidence="8" key="1">
    <citation type="submission" date="2018-05" db="EMBL/GenBank/DDBJ databases">
        <title>Draft genome of Mucuna pruriens seed.</title>
        <authorList>
            <person name="Nnadi N.E."/>
            <person name="Vos R."/>
            <person name="Hasami M.H."/>
            <person name="Devisetty U.K."/>
            <person name="Aguiy J.C."/>
        </authorList>
    </citation>
    <scope>NUCLEOTIDE SEQUENCE [LARGE SCALE GENOMIC DNA]</scope>
    <source>
        <strain evidence="8">JCA_2017</strain>
    </source>
</reference>
<dbReference type="InterPro" id="IPR041588">
    <property type="entry name" value="Integrase_H2C2"/>
</dbReference>
<dbReference type="GO" id="GO:0003964">
    <property type="term" value="F:RNA-directed DNA polymerase activity"/>
    <property type="evidence" value="ECO:0007669"/>
    <property type="project" value="UniProtKB-KW"/>
</dbReference>
<name>A0A371H956_MUCPR</name>
<dbReference type="Gene3D" id="3.30.70.270">
    <property type="match status" value="2"/>
</dbReference>
<feature type="non-terminal residue" evidence="8">
    <location>
        <position position="1"/>
    </location>
</feature>
<evidence type="ECO:0000313" key="8">
    <source>
        <dbReference type="EMBL" id="RDX99337.1"/>
    </source>
</evidence>
<dbReference type="InterPro" id="IPR043128">
    <property type="entry name" value="Rev_trsase/Diguanyl_cyclase"/>
</dbReference>
<feature type="domain" description="Integrase catalytic" evidence="7">
    <location>
        <begin position="271"/>
        <end position="383"/>
    </location>
</feature>
<dbReference type="InterPro" id="IPR012337">
    <property type="entry name" value="RNaseH-like_sf"/>
</dbReference>
<keyword evidence="9" id="KW-1185">Reference proteome</keyword>
<proteinExistence type="predicted"/>
<accession>A0A371H956</accession>
<gene>
    <name evidence="8" type="ORF">CR513_17614</name>
</gene>
<dbReference type="Gene3D" id="3.30.420.10">
    <property type="entry name" value="Ribonuclease H-like superfamily/Ribonuclease H"/>
    <property type="match status" value="1"/>
</dbReference>
<dbReference type="InterPro" id="IPR043502">
    <property type="entry name" value="DNA/RNA_pol_sf"/>
</dbReference>
<sequence>MEVLMDDFTVYADSFEACLENLSKVLKRCVDTNLVLNFEKCHFMVTEGIVLGHLVSRRGIEVDKSKIGIITSLPNPTYVREVRSFLGHACFYRRFSRISANLPCLYPDKFRSYLLGSRIIKFSDHAALRYLLKKPGAKPRLIWWMLLLQEFNIEIKDKKGAENSFPPEASQLHKEKLRSDAKYYIWDDPYLWRLCSGKVIRRCIPDTEINLILQVYHSAPGGGHYGSTRTARKVLDCGLYWPTIFRDAYHFVSTCEKCQKAGMTMNRRHEMPQQPILFCEVFYVWDIDFMESFPVSNGYSYILLAVDYMSKWVEAIATKTNDAKVVVDFLKSNIFYKFGVPKVLISDQRSHFCNRAMASLLHKYGMTHKIATTYHPQTNGQAESNLVYDQAEEQRKFNLQELDELGLEAYENSRIYKQKVKKFHDQKILRKDFHVGQKVLLFNSRHKLITIKLRSR</sequence>
<evidence type="ECO:0000259" key="7">
    <source>
        <dbReference type="PROSITE" id="PS50994"/>
    </source>
</evidence>
<dbReference type="GO" id="GO:0015074">
    <property type="term" value="P:DNA integration"/>
    <property type="evidence" value="ECO:0007669"/>
    <property type="project" value="InterPro"/>
</dbReference>
<dbReference type="OrthoDB" id="1433105at2759"/>
<dbReference type="Gene3D" id="1.10.340.70">
    <property type="match status" value="1"/>
</dbReference>
<keyword evidence="5" id="KW-0378">Hydrolase</keyword>
<keyword evidence="4" id="KW-0255">Endonuclease</keyword>
<dbReference type="Pfam" id="PF17921">
    <property type="entry name" value="Integrase_H2C2"/>
    <property type="match status" value="1"/>
</dbReference>
<evidence type="ECO:0000313" key="9">
    <source>
        <dbReference type="Proteomes" id="UP000257109"/>
    </source>
</evidence>
<dbReference type="PANTHER" id="PTHR37984">
    <property type="entry name" value="PROTEIN CBG26694"/>
    <property type="match status" value="1"/>
</dbReference>
<dbReference type="InterPro" id="IPR001584">
    <property type="entry name" value="Integrase_cat-core"/>
</dbReference>
<dbReference type="Pfam" id="PF00665">
    <property type="entry name" value="rve"/>
    <property type="match status" value="1"/>
</dbReference>
<keyword evidence="2" id="KW-0548">Nucleotidyltransferase</keyword>
<evidence type="ECO:0000256" key="2">
    <source>
        <dbReference type="ARBA" id="ARBA00022695"/>
    </source>
</evidence>
<dbReference type="Pfam" id="PF17917">
    <property type="entry name" value="RT_RNaseH"/>
    <property type="match status" value="1"/>
</dbReference>
<evidence type="ECO:0000256" key="3">
    <source>
        <dbReference type="ARBA" id="ARBA00022722"/>
    </source>
</evidence>
<dbReference type="EMBL" id="QJKJ01003252">
    <property type="protein sequence ID" value="RDX99337.1"/>
    <property type="molecule type" value="Genomic_DNA"/>
</dbReference>
<dbReference type="GO" id="GO:0004519">
    <property type="term" value="F:endonuclease activity"/>
    <property type="evidence" value="ECO:0007669"/>
    <property type="project" value="UniProtKB-KW"/>
</dbReference>
<dbReference type="GO" id="GO:0016787">
    <property type="term" value="F:hydrolase activity"/>
    <property type="evidence" value="ECO:0007669"/>
    <property type="project" value="UniProtKB-KW"/>
</dbReference>
<keyword evidence="3" id="KW-0540">Nuclease</keyword>
<dbReference type="SUPFAM" id="SSF53098">
    <property type="entry name" value="Ribonuclease H-like"/>
    <property type="match status" value="1"/>
</dbReference>
<evidence type="ECO:0000256" key="4">
    <source>
        <dbReference type="ARBA" id="ARBA00022759"/>
    </source>
</evidence>
<dbReference type="InterPro" id="IPR036397">
    <property type="entry name" value="RNaseH_sf"/>
</dbReference>
<evidence type="ECO:0000256" key="1">
    <source>
        <dbReference type="ARBA" id="ARBA00022679"/>
    </source>
</evidence>
<comment type="caution">
    <text evidence="8">The sequence shown here is derived from an EMBL/GenBank/DDBJ whole genome shotgun (WGS) entry which is preliminary data.</text>
</comment>
<keyword evidence="1" id="KW-0808">Transferase</keyword>
<dbReference type="Proteomes" id="UP000257109">
    <property type="component" value="Unassembled WGS sequence"/>
</dbReference>
<dbReference type="GO" id="GO:0003676">
    <property type="term" value="F:nucleic acid binding"/>
    <property type="evidence" value="ECO:0007669"/>
    <property type="project" value="InterPro"/>
</dbReference>
<protein>
    <recommendedName>
        <fullName evidence="7">Integrase catalytic domain-containing protein</fullName>
    </recommendedName>
</protein>
<dbReference type="InterPro" id="IPR041373">
    <property type="entry name" value="RT_RNaseH"/>
</dbReference>
<dbReference type="PROSITE" id="PS50994">
    <property type="entry name" value="INTEGRASE"/>
    <property type="match status" value="1"/>
</dbReference>
<dbReference type="AlphaFoldDB" id="A0A371H956"/>
<keyword evidence="6" id="KW-0695">RNA-directed DNA polymerase</keyword>